<sequence length="255" mass="30241">MSELVSIITPTYNSEKYIAETIQSVQLQTYINWEMLIVDDFSSDKTIDIILKFINKDSRIRIIKLIENKGTGVARQKALDLANGKYIAFLDSDDIWKPEKLQKQIEFMKSKNLPFTFSFFDCIDDDSNFLGKRVQSPNPITYDQLFYCNFIGNLTGIYDVDFFGKIPIPIKRKRQDWMLWLVILKKIRLAEPVPESLALYRIRRDSLSTSKWRLLKHNYLVYRDFHKFSLVKSFFSMLVFLYVQFFIKAKYIKKL</sequence>
<dbReference type="CDD" id="cd00761">
    <property type="entry name" value="Glyco_tranf_GTA_type"/>
    <property type="match status" value="1"/>
</dbReference>
<dbReference type="GO" id="GO:0016758">
    <property type="term" value="F:hexosyltransferase activity"/>
    <property type="evidence" value="ECO:0007669"/>
    <property type="project" value="UniProtKB-ARBA"/>
</dbReference>
<dbReference type="Proteomes" id="UP000198034">
    <property type="component" value="Unassembled WGS sequence"/>
</dbReference>
<evidence type="ECO:0000313" key="4">
    <source>
        <dbReference type="Proteomes" id="UP000198034"/>
    </source>
</evidence>
<protein>
    <submittedName>
        <fullName evidence="3">Glycosyl transferase</fullName>
    </submittedName>
</protein>
<dbReference type="Pfam" id="PF00535">
    <property type="entry name" value="Glycos_transf_2"/>
    <property type="match status" value="1"/>
</dbReference>
<evidence type="ECO:0000313" key="3">
    <source>
        <dbReference type="EMBL" id="OWP78145.1"/>
    </source>
</evidence>
<dbReference type="Gene3D" id="3.90.550.10">
    <property type="entry name" value="Spore Coat Polysaccharide Biosynthesis Protein SpsA, Chain A"/>
    <property type="match status" value="1"/>
</dbReference>
<gene>
    <name evidence="3" type="ORF">BWK62_05965</name>
</gene>
<dbReference type="AlphaFoldDB" id="A0A246GBR7"/>
<dbReference type="EMBL" id="MTCY01000012">
    <property type="protein sequence ID" value="OWP78145.1"/>
    <property type="molecule type" value="Genomic_DNA"/>
</dbReference>
<proteinExistence type="predicted"/>
<keyword evidence="1" id="KW-0472">Membrane</keyword>
<keyword evidence="1" id="KW-0812">Transmembrane</keyword>
<feature type="domain" description="Glycosyltransferase 2-like" evidence="2">
    <location>
        <begin position="6"/>
        <end position="135"/>
    </location>
</feature>
<dbReference type="PANTHER" id="PTHR22916">
    <property type="entry name" value="GLYCOSYLTRANSFERASE"/>
    <property type="match status" value="1"/>
</dbReference>
<dbReference type="InterPro" id="IPR029044">
    <property type="entry name" value="Nucleotide-diphossugar_trans"/>
</dbReference>
<keyword evidence="1" id="KW-1133">Transmembrane helix</keyword>
<dbReference type="SUPFAM" id="SSF53448">
    <property type="entry name" value="Nucleotide-diphospho-sugar transferases"/>
    <property type="match status" value="1"/>
</dbReference>
<keyword evidence="3" id="KW-0808">Transferase</keyword>
<evidence type="ECO:0000259" key="2">
    <source>
        <dbReference type="Pfam" id="PF00535"/>
    </source>
</evidence>
<evidence type="ECO:0000256" key="1">
    <source>
        <dbReference type="SAM" id="Phobius"/>
    </source>
</evidence>
<comment type="caution">
    <text evidence="3">The sequence shown here is derived from an EMBL/GenBank/DDBJ whole genome shotgun (WGS) entry which is preliminary data.</text>
</comment>
<accession>A0A246GBR7</accession>
<reference evidence="3 4" key="1">
    <citation type="journal article" date="2017" name="Infect. Genet. Evol.">
        <title>Comparative genome analysis of fish pathogen Flavobacterium columnare reveals extensive sequence diversity within the species.</title>
        <authorList>
            <person name="Kayansamruaj P."/>
            <person name="Dong H.T."/>
            <person name="Hirono I."/>
            <person name="Kondo H."/>
            <person name="Senapin S."/>
            <person name="Rodkhum C."/>
        </authorList>
    </citation>
    <scope>NUCLEOTIDE SEQUENCE [LARGE SCALE GENOMIC DNA]</scope>
    <source>
        <strain evidence="3 4">1214</strain>
    </source>
</reference>
<dbReference type="InterPro" id="IPR001173">
    <property type="entry name" value="Glyco_trans_2-like"/>
</dbReference>
<feature type="transmembrane region" description="Helical" evidence="1">
    <location>
        <begin position="228"/>
        <end position="247"/>
    </location>
</feature>
<dbReference type="PANTHER" id="PTHR22916:SF3">
    <property type="entry name" value="UDP-GLCNAC:BETAGAL BETA-1,3-N-ACETYLGLUCOSAMINYLTRANSFERASE-LIKE PROTEIN 1"/>
    <property type="match status" value="1"/>
</dbReference>
<name>A0A246GBR7_9FLAO</name>
<organism evidence="3 4">
    <name type="scientific">Flavobacterium columnare</name>
    <dbReference type="NCBI Taxonomy" id="996"/>
    <lineage>
        <taxon>Bacteria</taxon>
        <taxon>Pseudomonadati</taxon>
        <taxon>Bacteroidota</taxon>
        <taxon>Flavobacteriia</taxon>
        <taxon>Flavobacteriales</taxon>
        <taxon>Flavobacteriaceae</taxon>
        <taxon>Flavobacterium</taxon>
    </lineage>
</organism>